<keyword evidence="2" id="KW-0520">NAD</keyword>
<protein>
    <submittedName>
        <fullName evidence="4">Delta 1-pyrroline-5-carboxylate dehydrogenase domain protein</fullName>
    </submittedName>
</protein>
<keyword evidence="1" id="KW-0560">Oxidoreductase</keyword>
<dbReference type="InterPro" id="IPR016161">
    <property type="entry name" value="Ald_DH/histidinol_DH"/>
</dbReference>
<evidence type="ECO:0000256" key="2">
    <source>
        <dbReference type="ARBA" id="ARBA00023027"/>
    </source>
</evidence>
<keyword evidence="5" id="KW-1185">Reference proteome</keyword>
<dbReference type="PANTHER" id="PTHR42862">
    <property type="entry name" value="DELTA-1-PYRROLINE-5-CARBOXYLATE DEHYDROGENASE 1, ISOFORM A-RELATED"/>
    <property type="match status" value="1"/>
</dbReference>
<dbReference type="SUPFAM" id="SSF53720">
    <property type="entry name" value="ALDH-like"/>
    <property type="match status" value="1"/>
</dbReference>
<reference evidence="4 5" key="1">
    <citation type="submission" date="2012-12" db="EMBL/GenBank/DDBJ databases">
        <title>Genome Assembly of Photobacterium sp. AK15.</title>
        <authorList>
            <person name="Khatri I."/>
            <person name="Vaidya B."/>
            <person name="Srinivas T.N.R."/>
            <person name="Subramanian S."/>
            <person name="Pinnaka A."/>
        </authorList>
    </citation>
    <scope>NUCLEOTIDE SEQUENCE [LARGE SCALE GENOMIC DNA]</scope>
    <source>
        <strain evidence="4 5">AK15</strain>
    </source>
</reference>
<evidence type="ECO:0000259" key="3">
    <source>
        <dbReference type="Pfam" id="PF00171"/>
    </source>
</evidence>
<proteinExistence type="predicted"/>
<dbReference type="PANTHER" id="PTHR42862:SF1">
    <property type="entry name" value="DELTA-1-PYRROLINE-5-CARBOXYLATE DEHYDROGENASE 2, ISOFORM A-RELATED"/>
    <property type="match status" value="1"/>
</dbReference>
<dbReference type="Gene3D" id="3.40.605.10">
    <property type="entry name" value="Aldehyde Dehydrogenase, Chain A, domain 1"/>
    <property type="match status" value="1"/>
</dbReference>
<dbReference type="EMBL" id="AMZO01000006">
    <property type="protein sequence ID" value="ELR66527.1"/>
    <property type="molecule type" value="Genomic_DNA"/>
</dbReference>
<evidence type="ECO:0000313" key="4">
    <source>
        <dbReference type="EMBL" id="ELR66527.1"/>
    </source>
</evidence>
<comment type="caution">
    <text evidence="4">The sequence shown here is derived from an EMBL/GenBank/DDBJ whole genome shotgun (WGS) entry which is preliminary data.</text>
</comment>
<dbReference type="Pfam" id="PF00171">
    <property type="entry name" value="Aldedh"/>
    <property type="match status" value="1"/>
</dbReference>
<evidence type="ECO:0000313" key="5">
    <source>
        <dbReference type="Proteomes" id="UP000011134"/>
    </source>
</evidence>
<sequence length="240" mass="25275">MTTTIQATMQTKIQDMVDTSAASWEGWNGLGYESRSQILERWSEELEPELSAMVSFQCRNAAEHVAETMLMPGPTGETNELYCAGRGSFIVTADAETPLVAVIGQVAAALVTGNTLFVSLPSGFSLSAAELVAQLEKSGCARGVITAIDCDQLADLVSHPAVAGVAYAGKQTTSQALARQLAARDGMLAQLISETDCESLPVIGSPTYSLRFVTERTRTINITAVGGNATLLELGSGESH</sequence>
<dbReference type="InterPro" id="IPR050485">
    <property type="entry name" value="Proline_metab_enzyme"/>
</dbReference>
<dbReference type="Proteomes" id="UP000011134">
    <property type="component" value="Unassembled WGS sequence"/>
</dbReference>
<feature type="domain" description="Aldehyde dehydrogenase" evidence="3">
    <location>
        <begin position="97"/>
        <end position="185"/>
    </location>
</feature>
<name>L8JGH3_9GAMM</name>
<dbReference type="InterPro" id="IPR015590">
    <property type="entry name" value="Aldehyde_DH_dom"/>
</dbReference>
<gene>
    <name evidence="4" type="ORF">C942_04225</name>
</gene>
<dbReference type="GO" id="GO:0010133">
    <property type="term" value="P:L-proline catabolic process to L-glutamate"/>
    <property type="evidence" value="ECO:0007669"/>
    <property type="project" value="TreeGrafter"/>
</dbReference>
<accession>L8JGH3</accession>
<dbReference type="PATRIC" id="fig|1056511.3.peg.1055"/>
<organism evidence="4 5">
    <name type="scientific">Photobacterium marinum</name>
    <dbReference type="NCBI Taxonomy" id="1056511"/>
    <lineage>
        <taxon>Bacteria</taxon>
        <taxon>Pseudomonadati</taxon>
        <taxon>Pseudomonadota</taxon>
        <taxon>Gammaproteobacteria</taxon>
        <taxon>Vibrionales</taxon>
        <taxon>Vibrionaceae</taxon>
        <taxon>Photobacterium</taxon>
    </lineage>
</organism>
<dbReference type="AlphaFoldDB" id="L8JGH3"/>
<dbReference type="RefSeq" id="WP_007463237.1">
    <property type="nucleotide sequence ID" value="NZ_AMZO01000006.1"/>
</dbReference>
<dbReference type="GO" id="GO:0009898">
    <property type="term" value="C:cytoplasmic side of plasma membrane"/>
    <property type="evidence" value="ECO:0007669"/>
    <property type="project" value="TreeGrafter"/>
</dbReference>
<evidence type="ECO:0000256" key="1">
    <source>
        <dbReference type="ARBA" id="ARBA00023002"/>
    </source>
</evidence>
<dbReference type="GO" id="GO:0003842">
    <property type="term" value="F:L-glutamate gamma-semialdehyde dehydrogenase activity"/>
    <property type="evidence" value="ECO:0007669"/>
    <property type="project" value="TreeGrafter"/>
</dbReference>
<dbReference type="InterPro" id="IPR016162">
    <property type="entry name" value="Ald_DH_N"/>
</dbReference>